<keyword evidence="5 6" id="KW-0472">Membrane</keyword>
<dbReference type="RefSeq" id="WP_138843781.1">
    <property type="nucleotide sequence ID" value="NZ_VCPD01000005.1"/>
</dbReference>
<evidence type="ECO:0000256" key="5">
    <source>
        <dbReference type="ARBA" id="ARBA00023136"/>
    </source>
</evidence>
<feature type="domain" description="EamA" evidence="7">
    <location>
        <begin position="149"/>
        <end position="274"/>
    </location>
</feature>
<organism evidence="8 9">
    <name type="scientific">Ruegeria sediminis</name>
    <dbReference type="NCBI Taxonomy" id="2583820"/>
    <lineage>
        <taxon>Bacteria</taxon>
        <taxon>Pseudomonadati</taxon>
        <taxon>Pseudomonadota</taxon>
        <taxon>Alphaproteobacteria</taxon>
        <taxon>Rhodobacterales</taxon>
        <taxon>Roseobacteraceae</taxon>
        <taxon>Ruegeria</taxon>
    </lineage>
</organism>
<dbReference type="InterPro" id="IPR037185">
    <property type="entry name" value="EmrE-like"/>
</dbReference>
<accession>A0ABY2WV63</accession>
<evidence type="ECO:0000256" key="6">
    <source>
        <dbReference type="SAM" id="Phobius"/>
    </source>
</evidence>
<feature type="transmembrane region" description="Helical" evidence="6">
    <location>
        <begin position="240"/>
        <end position="256"/>
    </location>
</feature>
<dbReference type="Gene3D" id="1.10.3730.20">
    <property type="match status" value="1"/>
</dbReference>
<feature type="transmembrane region" description="Helical" evidence="6">
    <location>
        <begin position="176"/>
        <end position="195"/>
    </location>
</feature>
<dbReference type="Pfam" id="PF00892">
    <property type="entry name" value="EamA"/>
    <property type="match status" value="2"/>
</dbReference>
<evidence type="ECO:0000256" key="2">
    <source>
        <dbReference type="ARBA" id="ARBA00009853"/>
    </source>
</evidence>
<proteinExistence type="inferred from homology"/>
<evidence type="ECO:0000313" key="9">
    <source>
        <dbReference type="Proteomes" id="UP001193035"/>
    </source>
</evidence>
<evidence type="ECO:0000256" key="3">
    <source>
        <dbReference type="ARBA" id="ARBA00022692"/>
    </source>
</evidence>
<feature type="transmembrane region" description="Helical" evidence="6">
    <location>
        <begin position="34"/>
        <end position="53"/>
    </location>
</feature>
<evidence type="ECO:0000256" key="4">
    <source>
        <dbReference type="ARBA" id="ARBA00022989"/>
    </source>
</evidence>
<gene>
    <name evidence="8" type="ORF">FGK63_15305</name>
</gene>
<dbReference type="InterPro" id="IPR000620">
    <property type="entry name" value="EamA_dom"/>
</dbReference>
<reference evidence="8 9" key="1">
    <citation type="submission" date="2019-05" db="EMBL/GenBank/DDBJ databases">
        <title>Ruegeria sp. nov., isolated from tidal flat.</title>
        <authorList>
            <person name="Kim W."/>
        </authorList>
    </citation>
    <scope>NUCLEOTIDE SEQUENCE [LARGE SCALE GENOMIC DNA]</scope>
    <source>
        <strain evidence="8 9">CAU 1488</strain>
    </source>
</reference>
<protein>
    <submittedName>
        <fullName evidence="8">DMT family transporter</fullName>
    </submittedName>
</protein>
<feature type="transmembrane region" description="Helical" evidence="6">
    <location>
        <begin position="207"/>
        <end position="228"/>
    </location>
</feature>
<dbReference type="EMBL" id="VCPD01000005">
    <property type="protein sequence ID" value="TMV06506.1"/>
    <property type="molecule type" value="Genomic_DNA"/>
</dbReference>
<dbReference type="SUPFAM" id="SSF103481">
    <property type="entry name" value="Multidrug resistance efflux transporter EmrE"/>
    <property type="match status" value="2"/>
</dbReference>
<comment type="subcellular location">
    <subcellularLocation>
        <location evidence="1">Membrane</location>
        <topology evidence="1">Multi-pass membrane protein</topology>
    </subcellularLocation>
</comment>
<feature type="domain" description="EamA" evidence="7">
    <location>
        <begin position="5"/>
        <end position="137"/>
    </location>
</feature>
<evidence type="ECO:0000259" key="7">
    <source>
        <dbReference type="Pfam" id="PF00892"/>
    </source>
</evidence>
<feature type="transmembrane region" description="Helical" evidence="6">
    <location>
        <begin position="262"/>
        <end position="280"/>
    </location>
</feature>
<dbReference type="PANTHER" id="PTHR22911:SF6">
    <property type="entry name" value="SOLUTE CARRIER FAMILY 35 MEMBER G1"/>
    <property type="match status" value="1"/>
</dbReference>
<keyword evidence="3 6" id="KW-0812">Transmembrane</keyword>
<comment type="caution">
    <text evidence="8">The sequence shown here is derived from an EMBL/GenBank/DDBJ whole genome shotgun (WGS) entry which is preliminary data.</text>
</comment>
<dbReference type="Proteomes" id="UP001193035">
    <property type="component" value="Unassembled WGS sequence"/>
</dbReference>
<feature type="transmembrane region" description="Helical" evidence="6">
    <location>
        <begin position="123"/>
        <end position="140"/>
    </location>
</feature>
<evidence type="ECO:0000313" key="8">
    <source>
        <dbReference type="EMBL" id="TMV06506.1"/>
    </source>
</evidence>
<keyword evidence="9" id="KW-1185">Reference proteome</keyword>
<keyword evidence="4 6" id="KW-1133">Transmembrane helix</keyword>
<evidence type="ECO:0000256" key="1">
    <source>
        <dbReference type="ARBA" id="ARBA00004141"/>
    </source>
</evidence>
<name>A0ABY2WV63_9RHOB</name>
<dbReference type="PANTHER" id="PTHR22911">
    <property type="entry name" value="ACYL-MALONYL CONDENSING ENZYME-RELATED"/>
    <property type="match status" value="1"/>
</dbReference>
<sequence length="293" mass="31765">MENLRGALLMTLAMLGFAFEDMFIKLMAGTMAPWQIILFLGAGGAVIFAGLTVMKRQPLFSRGYLNPMVLLRNLGELVGTLGFVTAIALTPISQASAILQATPLAVTLGAALFLKEPVGWRRWSAIIVGFLGVMLVIRPGTEGFDIKSLFAVQGVVGLAIRDLATRRVPRETTSFQISFLAFLTLIPASFILAQFSDQGWVRPTSYHWLLIVGAVALGVAAYYAIVAAMRIGEVSFVTPFRYSRMLFALVIGVVVFKESPDAMMLTGAAVIVGSGIYTLWRERKKRPAALATL</sequence>
<feature type="transmembrane region" description="Helical" evidence="6">
    <location>
        <begin position="74"/>
        <end position="92"/>
    </location>
</feature>
<feature type="transmembrane region" description="Helical" evidence="6">
    <location>
        <begin position="7"/>
        <end position="28"/>
    </location>
</feature>
<comment type="similarity">
    <text evidence="2">Belongs to the drug/metabolite transporter (DMT) superfamily. 10 TMS drug/metabolite exporter (DME) (TC 2.A.7.3) family.</text>
</comment>